<feature type="chain" id="PRO_5030724888" description="3-isopropylmalate dehydratase" evidence="1">
    <location>
        <begin position="17"/>
        <end position="142"/>
    </location>
</feature>
<feature type="signal peptide" evidence="1">
    <location>
        <begin position="1"/>
        <end position="16"/>
    </location>
</feature>
<gene>
    <name evidence="2" type="ORF">HNP46_006743</name>
</gene>
<dbReference type="Proteomes" id="UP000566995">
    <property type="component" value="Unassembled WGS sequence"/>
</dbReference>
<organism evidence="2 3">
    <name type="scientific">Pseudomonas nitroreducens</name>
    <dbReference type="NCBI Taxonomy" id="46680"/>
    <lineage>
        <taxon>Bacteria</taxon>
        <taxon>Pseudomonadati</taxon>
        <taxon>Pseudomonadota</taxon>
        <taxon>Gammaproteobacteria</taxon>
        <taxon>Pseudomonadales</taxon>
        <taxon>Pseudomonadaceae</taxon>
        <taxon>Pseudomonas</taxon>
    </lineage>
</organism>
<comment type="caution">
    <text evidence="2">The sequence shown here is derived from an EMBL/GenBank/DDBJ whole genome shotgun (WGS) entry which is preliminary data.</text>
</comment>
<dbReference type="EMBL" id="JACHLI010000049">
    <property type="protein sequence ID" value="MBB4867824.1"/>
    <property type="molecule type" value="Genomic_DNA"/>
</dbReference>
<evidence type="ECO:0008006" key="4">
    <source>
        <dbReference type="Google" id="ProtNLM"/>
    </source>
</evidence>
<keyword evidence="1" id="KW-0732">Signal</keyword>
<dbReference type="AlphaFoldDB" id="A0A7W7KRW7"/>
<accession>A0A7W7KRW7</accession>
<name>A0A7W7KRW7_PSENT</name>
<reference evidence="2 3" key="1">
    <citation type="submission" date="2020-08" db="EMBL/GenBank/DDBJ databases">
        <title>Functional genomics of gut bacteria from endangered species of beetles.</title>
        <authorList>
            <person name="Carlos-Shanley C."/>
        </authorList>
    </citation>
    <scope>NUCLEOTIDE SEQUENCE [LARGE SCALE GENOMIC DNA]</scope>
    <source>
        <strain evidence="2 3">S00179</strain>
    </source>
</reference>
<dbReference type="PROSITE" id="PS51257">
    <property type="entry name" value="PROKAR_LIPOPROTEIN"/>
    <property type="match status" value="1"/>
</dbReference>
<protein>
    <recommendedName>
        <fullName evidence="4">3-isopropylmalate dehydratase</fullName>
    </recommendedName>
</protein>
<evidence type="ECO:0000256" key="1">
    <source>
        <dbReference type="SAM" id="SignalP"/>
    </source>
</evidence>
<dbReference type="RefSeq" id="WP_221455210.1">
    <property type="nucleotide sequence ID" value="NZ_JACHLI010000049.1"/>
</dbReference>
<evidence type="ECO:0000313" key="2">
    <source>
        <dbReference type="EMBL" id="MBB4867824.1"/>
    </source>
</evidence>
<sequence length="142" mass="14873">MKPLLALIGACCFALAGCSTTSVPLEQSIAAPADRVLLHQAQIPGSGHLIVIRDSGFIGGGCFATVFIDGERAARLDTREKASFYITPGEHLLGAALEGSGLCAANPGKRERDLSIKSGQVRLYRVFTSQNGDLDVLPSSSD</sequence>
<proteinExistence type="predicted"/>
<evidence type="ECO:0000313" key="3">
    <source>
        <dbReference type="Proteomes" id="UP000566995"/>
    </source>
</evidence>